<keyword evidence="1" id="KW-0812">Transmembrane</keyword>
<proteinExistence type="predicted"/>
<evidence type="ECO:0000313" key="3">
    <source>
        <dbReference type="Proteomes" id="UP000228987"/>
    </source>
</evidence>
<gene>
    <name evidence="2" type="ORF">COA71_04480</name>
</gene>
<dbReference type="AlphaFoldDB" id="A0A2A5CG80"/>
<keyword evidence="1" id="KW-0472">Membrane</keyword>
<dbReference type="GO" id="GO:0015628">
    <property type="term" value="P:protein secretion by the type II secretion system"/>
    <property type="evidence" value="ECO:0007669"/>
    <property type="project" value="InterPro"/>
</dbReference>
<evidence type="ECO:0008006" key="4">
    <source>
        <dbReference type="Google" id="ProtNLM"/>
    </source>
</evidence>
<dbReference type="Proteomes" id="UP000228987">
    <property type="component" value="Unassembled WGS sequence"/>
</dbReference>
<protein>
    <recommendedName>
        <fullName evidence="4">Type II secretion system protein M</fullName>
    </recommendedName>
</protein>
<dbReference type="Pfam" id="PF04612">
    <property type="entry name" value="T2SSM"/>
    <property type="match status" value="1"/>
</dbReference>
<dbReference type="GO" id="GO:0015627">
    <property type="term" value="C:type II protein secretion system complex"/>
    <property type="evidence" value="ECO:0007669"/>
    <property type="project" value="InterPro"/>
</dbReference>
<dbReference type="InterPro" id="IPR007690">
    <property type="entry name" value="T2SS_GspM"/>
</dbReference>
<evidence type="ECO:0000256" key="1">
    <source>
        <dbReference type="SAM" id="Phobius"/>
    </source>
</evidence>
<name>A0A2A5CG80_9GAMM</name>
<dbReference type="EMBL" id="NVWI01000002">
    <property type="protein sequence ID" value="PCJ42763.1"/>
    <property type="molecule type" value="Genomic_DNA"/>
</dbReference>
<evidence type="ECO:0000313" key="2">
    <source>
        <dbReference type="EMBL" id="PCJ42763.1"/>
    </source>
</evidence>
<sequence>MSGKLFQAWSNLQDREKMTIVAGSILVLVTAGYLLFDALWTTRSLLIQNRVTLLEEREWMQEQAILAEQLINDCRGNQILALENSDLLELIASRNQLVLESFTENLTNNEAVYSMRIESNDGNSVLRFIHQSACQGFTLAHVQIEKSESESLYSGQVEFIHEG</sequence>
<reference evidence="3" key="1">
    <citation type="submission" date="2017-08" db="EMBL/GenBank/DDBJ databases">
        <title>A dynamic microbial community with high functional redundancy inhabits the cold, oxic subseafloor aquifer.</title>
        <authorList>
            <person name="Tully B.J."/>
            <person name="Wheat C.G."/>
            <person name="Glazer B.T."/>
            <person name="Huber J.A."/>
        </authorList>
    </citation>
    <scope>NUCLEOTIDE SEQUENCE [LARGE SCALE GENOMIC DNA]</scope>
</reference>
<accession>A0A2A5CG80</accession>
<organism evidence="2 3">
    <name type="scientific">SAR86 cluster bacterium</name>
    <dbReference type="NCBI Taxonomy" id="2030880"/>
    <lineage>
        <taxon>Bacteria</taxon>
        <taxon>Pseudomonadati</taxon>
        <taxon>Pseudomonadota</taxon>
        <taxon>Gammaproteobacteria</taxon>
        <taxon>SAR86 cluster</taxon>
    </lineage>
</organism>
<comment type="caution">
    <text evidence="2">The sequence shown here is derived from an EMBL/GenBank/DDBJ whole genome shotgun (WGS) entry which is preliminary data.</text>
</comment>
<feature type="transmembrane region" description="Helical" evidence="1">
    <location>
        <begin position="20"/>
        <end position="40"/>
    </location>
</feature>
<keyword evidence="1" id="KW-1133">Transmembrane helix</keyword>